<organism evidence="1 2">
    <name type="scientific">Candidatus Eisenbergiella merdavium</name>
    <dbReference type="NCBI Taxonomy" id="2838551"/>
    <lineage>
        <taxon>Bacteria</taxon>
        <taxon>Bacillati</taxon>
        <taxon>Bacillota</taxon>
        <taxon>Clostridia</taxon>
        <taxon>Lachnospirales</taxon>
        <taxon>Lachnospiraceae</taxon>
        <taxon>Eisenbergiella</taxon>
    </lineage>
</organism>
<dbReference type="PANTHER" id="PTHR35145:SF1">
    <property type="entry name" value="CYTOPLASMIC PROTEIN"/>
    <property type="match status" value="1"/>
</dbReference>
<dbReference type="EMBL" id="DWWS01000009">
    <property type="protein sequence ID" value="HJC22392.1"/>
    <property type="molecule type" value="Genomic_DNA"/>
</dbReference>
<evidence type="ECO:0000313" key="2">
    <source>
        <dbReference type="Proteomes" id="UP000823891"/>
    </source>
</evidence>
<reference evidence="1" key="2">
    <citation type="submission" date="2021-04" db="EMBL/GenBank/DDBJ databases">
        <authorList>
            <person name="Gilroy R."/>
        </authorList>
    </citation>
    <scope>NUCLEOTIDE SEQUENCE</scope>
    <source>
        <strain evidence="1">USAMLcec2-132</strain>
    </source>
</reference>
<dbReference type="Proteomes" id="UP000823891">
    <property type="component" value="Unassembled WGS sequence"/>
</dbReference>
<accession>A0A9D2NDJ8</accession>
<dbReference type="InterPro" id="IPR038056">
    <property type="entry name" value="YjbR-like_sf"/>
</dbReference>
<dbReference type="Gene3D" id="3.90.1150.30">
    <property type="match status" value="1"/>
</dbReference>
<gene>
    <name evidence="1" type="ORF">H9761_01645</name>
</gene>
<comment type="caution">
    <text evidence="1">The sequence shown here is derived from an EMBL/GenBank/DDBJ whole genome shotgun (WGS) entry which is preliminary data.</text>
</comment>
<dbReference type="InterPro" id="IPR058532">
    <property type="entry name" value="YjbR/MT2646/Rv2570-like"/>
</dbReference>
<dbReference type="AlphaFoldDB" id="A0A9D2NDJ8"/>
<reference evidence="1" key="1">
    <citation type="journal article" date="2021" name="PeerJ">
        <title>Extensive microbial diversity within the chicken gut microbiome revealed by metagenomics and culture.</title>
        <authorList>
            <person name="Gilroy R."/>
            <person name="Ravi A."/>
            <person name="Getino M."/>
            <person name="Pursley I."/>
            <person name="Horton D.L."/>
            <person name="Alikhan N.F."/>
            <person name="Baker D."/>
            <person name="Gharbi K."/>
            <person name="Hall N."/>
            <person name="Watson M."/>
            <person name="Adriaenssens E.M."/>
            <person name="Foster-Nyarko E."/>
            <person name="Jarju S."/>
            <person name="Secka A."/>
            <person name="Antonio M."/>
            <person name="Oren A."/>
            <person name="Chaudhuri R.R."/>
            <person name="La Ragione R."/>
            <person name="Hildebrand F."/>
            <person name="Pallen M.J."/>
        </authorList>
    </citation>
    <scope>NUCLEOTIDE SEQUENCE</scope>
    <source>
        <strain evidence="1">USAMLcec2-132</strain>
    </source>
</reference>
<name>A0A9D2NDJ8_9FIRM</name>
<dbReference type="SUPFAM" id="SSF142906">
    <property type="entry name" value="YjbR-like"/>
    <property type="match status" value="1"/>
</dbReference>
<dbReference type="InterPro" id="IPR007351">
    <property type="entry name" value="YjbR"/>
</dbReference>
<proteinExistence type="predicted"/>
<dbReference type="PANTHER" id="PTHR35145">
    <property type="entry name" value="CYTOPLASMIC PROTEIN-RELATED"/>
    <property type="match status" value="1"/>
</dbReference>
<dbReference type="Pfam" id="PF04237">
    <property type="entry name" value="YjbR"/>
    <property type="match status" value="1"/>
</dbReference>
<protein>
    <submittedName>
        <fullName evidence="1">MmcQ/YjbR family DNA-binding protein</fullName>
    </submittedName>
</protein>
<evidence type="ECO:0000313" key="1">
    <source>
        <dbReference type="EMBL" id="HJC22392.1"/>
    </source>
</evidence>
<sequence length="130" mass="14846">MTRQQVFDYVKEKYATVPDYPWFDDNAVLRHADNKKWYGLVMEVGRDKLGLPGTGAVDVVTIKCDPTLGSFLKTREGFHPAYHMNKEKWLSIRLDGSVPEEEIQNLIDQSYELTASRKAIKQGKQRAGAK</sequence>
<keyword evidence="1" id="KW-0238">DNA-binding</keyword>
<dbReference type="GO" id="GO:0003677">
    <property type="term" value="F:DNA binding"/>
    <property type="evidence" value="ECO:0007669"/>
    <property type="project" value="UniProtKB-KW"/>
</dbReference>